<dbReference type="Pfam" id="PF14295">
    <property type="entry name" value="PAN_4"/>
    <property type="match status" value="1"/>
</dbReference>
<dbReference type="PANTHER" id="PTHR11474">
    <property type="entry name" value="TYROSINASE FAMILY MEMBER"/>
    <property type="match status" value="1"/>
</dbReference>
<reference evidence="9 10" key="1">
    <citation type="submission" date="2018-08" db="EMBL/GenBank/DDBJ databases">
        <title>Aphanomyces genome sequencing and annotation.</title>
        <authorList>
            <person name="Minardi D."/>
            <person name="Oidtmann B."/>
            <person name="Van Der Giezen M."/>
            <person name="Studholme D.J."/>
        </authorList>
    </citation>
    <scope>NUCLEOTIDE SEQUENCE [LARGE SCALE GENOMIC DNA]</scope>
    <source>
        <strain evidence="9 10">197901</strain>
    </source>
</reference>
<feature type="chain" id="PRO_5017181530" description="Tyrosinase copper-binding domain-containing protein" evidence="6">
    <location>
        <begin position="23"/>
        <end position="683"/>
    </location>
</feature>
<evidence type="ECO:0000256" key="5">
    <source>
        <dbReference type="SAM" id="MobiDB-lite"/>
    </source>
</evidence>
<dbReference type="CDD" id="cd01100">
    <property type="entry name" value="APPLE_Factor_XI_like"/>
    <property type="match status" value="2"/>
</dbReference>
<protein>
    <recommendedName>
        <fullName evidence="7 8">Tyrosinase copper-binding domain-containing protein</fullName>
    </recommendedName>
</protein>
<dbReference type="PANTHER" id="PTHR11474:SF126">
    <property type="entry name" value="TYROSINASE-LIKE PROTEIN TYR-1-RELATED"/>
    <property type="match status" value="1"/>
</dbReference>
<sequence length="683" mass="73786">MVSKAFQVAATVLALAVDIVSGQTCSEFRNVDFDGYDISTTNRANPTECCADCEITPNCKLYNWFDGVCYLKSAQGSSILLPGAVSGILGMASAPTTSKPIHSTCSILPDVDLDGGDIGATYQSDPANCCADCKSTLGCKAYNWFDGVCYLKNARGNSYPLPGAVSGLIATAQPTTLPPPPASTPKPTPTPTTVPIPVPTPKPTPAPTPVPTPNPTPKLTPVPTPAPKPTLVPTPSWDALTAAEKETFVSAIEIAMDRGLYQKFVLIHQEQMGNREAHGTCVFLFWHRKYLLGFENMLRSLGDQYKCLTLPYWDYVQNYATMQNTPQAQRCTSIETCSAIVTGLGGSTRGSVSRGSIFGYTFPSNRCVNQRPVNHMCTTPGSASCPKCTPRGNWANTAMISDMGIASVRQSVLGGSDILTVSRNIENSPHNILHNTLNGPMANAQISPVDPIFFMHHNTIDLLHTIYYHCKVESLNLSDLQQQNDLRSFQGCSTSNGETVGPTSSLRMRLVVSGQTIEVANDPLIGSFFKDLPTQYYKLTDARQLGYSFDIKGLLGDMYTTCGSSSSSTGGIESVQEVSHANVTIDHVVEPVVLAENQNVLAFEDAVLTQADSQGLTTDEAYLEVQKMNLLLQENCMPGSVADFTPEFKAEWHITGSSKSFALLQDIKSGTNPVRIEHWQDIC</sequence>
<feature type="domain" description="Tyrosinase copper-binding" evidence="8">
    <location>
        <begin position="450"/>
        <end position="461"/>
    </location>
</feature>
<dbReference type="PRINTS" id="PR00092">
    <property type="entry name" value="TYROSINASE"/>
</dbReference>
<evidence type="ECO:0000256" key="6">
    <source>
        <dbReference type="SAM" id="SignalP"/>
    </source>
</evidence>
<keyword evidence="2" id="KW-0677">Repeat</keyword>
<keyword evidence="1" id="KW-0479">Metal-binding</keyword>
<dbReference type="Pfam" id="PF00264">
    <property type="entry name" value="Tyrosinase"/>
    <property type="match status" value="1"/>
</dbReference>
<accession>A0A397EM03</accession>
<gene>
    <name evidence="9" type="ORF">DYB31_013609</name>
</gene>
<feature type="region of interest" description="Disordered" evidence="5">
    <location>
        <begin position="172"/>
        <end position="228"/>
    </location>
</feature>
<feature type="compositionally biased region" description="Pro residues" evidence="5">
    <location>
        <begin position="176"/>
        <end position="228"/>
    </location>
</feature>
<evidence type="ECO:0000313" key="9">
    <source>
        <dbReference type="EMBL" id="RHY82868.1"/>
    </source>
</evidence>
<evidence type="ECO:0000256" key="2">
    <source>
        <dbReference type="ARBA" id="ARBA00022737"/>
    </source>
</evidence>
<keyword evidence="4" id="KW-1015">Disulfide bond</keyword>
<evidence type="ECO:0000256" key="4">
    <source>
        <dbReference type="ARBA" id="ARBA00023157"/>
    </source>
</evidence>
<dbReference type="EMBL" id="QUTE01022031">
    <property type="protein sequence ID" value="RHY82868.1"/>
    <property type="molecule type" value="Genomic_DNA"/>
</dbReference>
<dbReference type="GO" id="GO:0006508">
    <property type="term" value="P:proteolysis"/>
    <property type="evidence" value="ECO:0007669"/>
    <property type="project" value="InterPro"/>
</dbReference>
<dbReference type="Gene3D" id="1.10.1280.10">
    <property type="entry name" value="Di-copper center containing domain from catechol oxidase"/>
    <property type="match status" value="1"/>
</dbReference>
<evidence type="ECO:0000256" key="3">
    <source>
        <dbReference type="ARBA" id="ARBA00023008"/>
    </source>
</evidence>
<feature type="domain" description="Tyrosinase copper-binding" evidence="7">
    <location>
        <begin position="278"/>
        <end position="295"/>
    </location>
</feature>
<dbReference type="Proteomes" id="UP000266196">
    <property type="component" value="Unassembled WGS sequence"/>
</dbReference>
<evidence type="ECO:0000259" key="7">
    <source>
        <dbReference type="PROSITE" id="PS00497"/>
    </source>
</evidence>
<dbReference type="GO" id="GO:0016491">
    <property type="term" value="F:oxidoreductase activity"/>
    <property type="evidence" value="ECO:0007669"/>
    <property type="project" value="InterPro"/>
</dbReference>
<evidence type="ECO:0000313" key="10">
    <source>
        <dbReference type="Proteomes" id="UP000266196"/>
    </source>
</evidence>
<dbReference type="PROSITE" id="PS00497">
    <property type="entry name" value="TYROSINASE_1"/>
    <property type="match status" value="1"/>
</dbReference>
<evidence type="ECO:0000256" key="1">
    <source>
        <dbReference type="ARBA" id="ARBA00022723"/>
    </source>
</evidence>
<keyword evidence="3" id="KW-0186">Copper</keyword>
<dbReference type="InterPro" id="IPR000177">
    <property type="entry name" value="Apple"/>
</dbReference>
<dbReference type="InterPro" id="IPR003609">
    <property type="entry name" value="Pan_app"/>
</dbReference>
<evidence type="ECO:0000259" key="8">
    <source>
        <dbReference type="PROSITE" id="PS00498"/>
    </source>
</evidence>
<feature type="non-terminal residue" evidence="9">
    <location>
        <position position="683"/>
    </location>
</feature>
<dbReference type="AlphaFoldDB" id="A0A397EM03"/>
<proteinExistence type="predicted"/>
<dbReference type="VEuPathDB" id="FungiDB:H257_02255"/>
<keyword evidence="6" id="KW-0732">Signal</keyword>
<comment type="caution">
    <text evidence="9">The sequence shown here is derived from an EMBL/GenBank/DDBJ whole genome shotgun (WGS) entry which is preliminary data.</text>
</comment>
<dbReference type="Pfam" id="PF00024">
    <property type="entry name" value="PAN_1"/>
    <property type="match status" value="1"/>
</dbReference>
<dbReference type="InterPro" id="IPR050316">
    <property type="entry name" value="Tyrosinase/Hemocyanin"/>
</dbReference>
<organism evidence="9 10">
    <name type="scientific">Aphanomyces astaci</name>
    <name type="common">Crayfish plague agent</name>
    <dbReference type="NCBI Taxonomy" id="112090"/>
    <lineage>
        <taxon>Eukaryota</taxon>
        <taxon>Sar</taxon>
        <taxon>Stramenopiles</taxon>
        <taxon>Oomycota</taxon>
        <taxon>Saprolegniomycetes</taxon>
        <taxon>Saprolegniales</taxon>
        <taxon>Verrucalvaceae</taxon>
        <taxon>Aphanomyces</taxon>
    </lineage>
</organism>
<name>A0A397EM03_APHAT</name>
<dbReference type="SUPFAM" id="SSF57414">
    <property type="entry name" value="Hairpin loop containing domain-like"/>
    <property type="match status" value="1"/>
</dbReference>
<dbReference type="SMART" id="SM00223">
    <property type="entry name" value="APPLE"/>
    <property type="match status" value="2"/>
</dbReference>
<dbReference type="PROSITE" id="PS00498">
    <property type="entry name" value="TYROSINASE_2"/>
    <property type="match status" value="1"/>
</dbReference>
<dbReference type="Gene3D" id="3.50.4.10">
    <property type="entry name" value="Hepatocyte Growth Factor"/>
    <property type="match status" value="2"/>
</dbReference>
<dbReference type="SUPFAM" id="SSF48056">
    <property type="entry name" value="Di-copper centre-containing domain"/>
    <property type="match status" value="1"/>
</dbReference>
<dbReference type="InterPro" id="IPR008922">
    <property type="entry name" value="Di-copper_centre_dom_sf"/>
</dbReference>
<dbReference type="GO" id="GO:0046872">
    <property type="term" value="F:metal ion binding"/>
    <property type="evidence" value="ECO:0007669"/>
    <property type="project" value="UniProtKB-KW"/>
</dbReference>
<feature type="signal peptide" evidence="6">
    <location>
        <begin position="1"/>
        <end position="22"/>
    </location>
</feature>
<dbReference type="GO" id="GO:0005576">
    <property type="term" value="C:extracellular region"/>
    <property type="evidence" value="ECO:0007669"/>
    <property type="project" value="InterPro"/>
</dbReference>
<dbReference type="InterPro" id="IPR002227">
    <property type="entry name" value="Tyrosinase_Cu-bd"/>
</dbReference>